<evidence type="ECO:0000313" key="1">
    <source>
        <dbReference type="CGD" id="CAL0129062"/>
    </source>
</evidence>
<organism evidence="2 3">
    <name type="scientific">Candida glabrata (strain ATCC 2001 / BCRC 20586 / JCM 3761 / NBRC 0622 / NRRL Y-65 / CBS 138)</name>
    <name type="common">Yeast</name>
    <name type="synonym">Nakaseomyces glabratus</name>
    <dbReference type="NCBI Taxonomy" id="284593"/>
    <lineage>
        <taxon>Eukaryota</taxon>
        <taxon>Fungi</taxon>
        <taxon>Dikarya</taxon>
        <taxon>Ascomycota</taxon>
        <taxon>Saccharomycotina</taxon>
        <taxon>Saccharomycetes</taxon>
        <taxon>Saccharomycetales</taxon>
        <taxon>Saccharomycetaceae</taxon>
        <taxon>Nakaseomyces</taxon>
    </lineage>
</organism>
<dbReference type="AlphaFoldDB" id="Q6FVK6"/>
<gene>
    <name evidence="1 2" type="ordered locus">CAGL0E01155g</name>
</gene>
<dbReference type="EMBL" id="CR380951">
    <property type="protein sequence ID" value="CAG58657.1"/>
    <property type="molecule type" value="Genomic_DNA"/>
</dbReference>
<dbReference type="VEuPathDB" id="FungiDB:CAGL0E01155g"/>
<sequence>MSGGREPKIMLSGPVVVKQRGVPQHVSREEMLAFLDKFVQQKEDATGGSLALLKRIQRDFKGLPPQTE</sequence>
<accession>Q6FVK6</accession>
<evidence type="ECO:0000313" key="3">
    <source>
        <dbReference type="Proteomes" id="UP000002428"/>
    </source>
</evidence>
<keyword evidence="3" id="KW-1185">Reference proteome</keyword>
<reference evidence="2 3" key="1">
    <citation type="journal article" date="2004" name="Nature">
        <title>Genome evolution in yeasts.</title>
        <authorList>
            <consortium name="Genolevures"/>
            <person name="Dujon B."/>
            <person name="Sherman D."/>
            <person name="Fischer G."/>
            <person name="Durrens P."/>
            <person name="Casaregola S."/>
            <person name="Lafontaine I."/>
            <person name="de Montigny J."/>
            <person name="Marck C."/>
            <person name="Neuveglise C."/>
            <person name="Talla E."/>
            <person name="Goffard N."/>
            <person name="Frangeul L."/>
            <person name="Aigle M."/>
            <person name="Anthouard V."/>
            <person name="Babour A."/>
            <person name="Barbe V."/>
            <person name="Barnay S."/>
            <person name="Blanchin S."/>
            <person name="Beckerich J.M."/>
            <person name="Beyne E."/>
            <person name="Bleykasten C."/>
            <person name="Boisrame A."/>
            <person name="Boyer J."/>
            <person name="Cattolico L."/>
            <person name="Confanioleri F."/>
            <person name="de Daruvar A."/>
            <person name="Despons L."/>
            <person name="Fabre E."/>
            <person name="Fairhead C."/>
            <person name="Ferry-Dumazet H."/>
            <person name="Groppi A."/>
            <person name="Hantraye F."/>
            <person name="Hennequin C."/>
            <person name="Jauniaux N."/>
            <person name="Joyet P."/>
            <person name="Kachouri R."/>
            <person name="Kerrest A."/>
            <person name="Koszul R."/>
            <person name="Lemaire M."/>
            <person name="Lesur I."/>
            <person name="Ma L."/>
            <person name="Muller H."/>
            <person name="Nicaud J.M."/>
            <person name="Nikolski M."/>
            <person name="Oztas S."/>
            <person name="Ozier-Kalogeropoulos O."/>
            <person name="Pellenz S."/>
            <person name="Potier S."/>
            <person name="Richard G.F."/>
            <person name="Straub M.L."/>
            <person name="Suleau A."/>
            <person name="Swennene D."/>
            <person name="Tekaia F."/>
            <person name="Wesolowski-Louvel M."/>
            <person name="Westhof E."/>
            <person name="Wirth B."/>
            <person name="Zeniou-Meyer M."/>
            <person name="Zivanovic I."/>
            <person name="Bolotin-Fukuhara M."/>
            <person name="Thierry A."/>
            <person name="Bouchier C."/>
            <person name="Caudron B."/>
            <person name="Scarpelli C."/>
            <person name="Gaillardin C."/>
            <person name="Weissenbach J."/>
            <person name="Wincker P."/>
            <person name="Souciet J.L."/>
        </authorList>
    </citation>
    <scope>NUCLEOTIDE SEQUENCE [LARGE SCALE GENOMIC DNA]</scope>
    <source>
        <strain evidence="3">ATCC 2001 / BCRC 20586 / JCM 3761 / NBRC 0622 / NRRL Y-65 / CBS 138</strain>
    </source>
</reference>
<dbReference type="Gene3D" id="6.10.250.3390">
    <property type="match status" value="1"/>
</dbReference>
<evidence type="ECO:0000313" key="2">
    <source>
        <dbReference type="EMBL" id="CAG58657.1"/>
    </source>
</evidence>
<dbReference type="InParanoid" id="Q6FVK6"/>
<proteinExistence type="predicted"/>
<dbReference type="FunCoup" id="Q6FVK6">
    <property type="interactions" value="74"/>
</dbReference>
<name>Q6FVK6_CANGA</name>
<dbReference type="HOGENOM" id="CLU_132185_0_0_1"/>
<dbReference type="CGD" id="CAL0129062">
    <property type="gene designation" value="CAGL0E01155g"/>
</dbReference>
<dbReference type="OMA" id="GPREHVS"/>
<dbReference type="KEGG" id="cgr:2887330"/>
<dbReference type="Proteomes" id="UP000002428">
    <property type="component" value="Chromosome E"/>
</dbReference>
<protein>
    <submittedName>
        <fullName evidence="2">Uncharacterized protein</fullName>
    </submittedName>
</protein>